<dbReference type="PANTHER" id="PTHR31465:SF1">
    <property type="entry name" value="PROTEIN RTA1-RELATED"/>
    <property type="match status" value="1"/>
</dbReference>
<keyword evidence="3 5" id="KW-1133">Transmembrane helix</keyword>
<evidence type="ECO:0000313" key="7">
    <source>
        <dbReference type="Proteomes" id="UP001583177"/>
    </source>
</evidence>
<evidence type="ECO:0008006" key="8">
    <source>
        <dbReference type="Google" id="ProtNLM"/>
    </source>
</evidence>
<evidence type="ECO:0000256" key="2">
    <source>
        <dbReference type="ARBA" id="ARBA00022692"/>
    </source>
</evidence>
<dbReference type="InterPro" id="IPR007568">
    <property type="entry name" value="RTA1"/>
</dbReference>
<feature type="transmembrane region" description="Helical" evidence="5">
    <location>
        <begin position="167"/>
        <end position="189"/>
    </location>
</feature>
<evidence type="ECO:0000313" key="6">
    <source>
        <dbReference type="EMBL" id="KAL1849161.1"/>
    </source>
</evidence>
<keyword evidence="4 5" id="KW-0472">Membrane</keyword>
<keyword evidence="7" id="KW-1185">Reference proteome</keyword>
<proteinExistence type="predicted"/>
<sequence length="296" mass="32722">MTLTQRDAAPADPANANPFKLYHYDPTVAGAVIFVLLFLATTALHFWQIFKSRCWFLLPLAIGGILEFIGYAGRAKSGNESPDWTLGPYIIQAILLLVAPALFAATIYMELGRIISVIDGEGHVMIRKEWMTKLFVTGDVLSFILQGGGGGYQAAGSLESLNNGAKIIIGGLFVQLICFGVFIILAVAFHRSINAAPTGRSNSSIPWRKHMRALYLGSFLIMVRSVFRAAEYLQGFDGYLLRHEAYLYLFDAVLMFLVMTLFNWIHPAEIAAILAGGWGNNGWKMSSLPQHNPERF</sequence>
<evidence type="ECO:0000256" key="1">
    <source>
        <dbReference type="ARBA" id="ARBA00004141"/>
    </source>
</evidence>
<dbReference type="PANTHER" id="PTHR31465">
    <property type="entry name" value="PROTEIN RTA1-RELATED"/>
    <property type="match status" value="1"/>
</dbReference>
<feature type="transmembrane region" description="Helical" evidence="5">
    <location>
        <begin position="28"/>
        <end position="47"/>
    </location>
</feature>
<comment type="caution">
    <text evidence="6">The sequence shown here is derived from an EMBL/GenBank/DDBJ whole genome shotgun (WGS) entry which is preliminary data.</text>
</comment>
<keyword evidence="2 5" id="KW-0812">Transmembrane</keyword>
<evidence type="ECO:0000256" key="5">
    <source>
        <dbReference type="SAM" id="Phobius"/>
    </source>
</evidence>
<protein>
    <recommendedName>
        <fullName evidence="8">RTA1 domain-containing protein</fullName>
    </recommendedName>
</protein>
<feature type="transmembrane region" description="Helical" evidence="5">
    <location>
        <begin position="210"/>
        <end position="227"/>
    </location>
</feature>
<evidence type="ECO:0000256" key="4">
    <source>
        <dbReference type="ARBA" id="ARBA00023136"/>
    </source>
</evidence>
<evidence type="ECO:0000256" key="3">
    <source>
        <dbReference type="ARBA" id="ARBA00022989"/>
    </source>
</evidence>
<dbReference type="Proteomes" id="UP001583177">
    <property type="component" value="Unassembled WGS sequence"/>
</dbReference>
<name>A0ABR3VZC7_9PEZI</name>
<accession>A0ABR3VZC7</accession>
<reference evidence="6 7" key="1">
    <citation type="journal article" date="2024" name="IMA Fungus">
        <title>IMA Genome - F19 : A genome assembly and annotation guide to empower mycologists, including annotated draft genome sequences of Ceratocystis pirilliformis, Diaporthe australafricana, Fusarium ophioides, Paecilomyces lecythidis, and Sporothrix stenoceras.</title>
        <authorList>
            <person name="Aylward J."/>
            <person name="Wilson A.M."/>
            <person name="Visagie C.M."/>
            <person name="Spraker J."/>
            <person name="Barnes I."/>
            <person name="Buitendag C."/>
            <person name="Ceriani C."/>
            <person name="Del Mar Angel L."/>
            <person name="du Plessis D."/>
            <person name="Fuchs T."/>
            <person name="Gasser K."/>
            <person name="Kramer D."/>
            <person name="Li W."/>
            <person name="Munsamy K."/>
            <person name="Piso A."/>
            <person name="Price J.L."/>
            <person name="Sonnekus B."/>
            <person name="Thomas C."/>
            <person name="van der Nest A."/>
            <person name="van Dijk A."/>
            <person name="van Heerden A."/>
            <person name="van Vuuren N."/>
            <person name="Yilmaz N."/>
            <person name="Duong T.A."/>
            <person name="van der Merwe N.A."/>
            <person name="Wingfield M.J."/>
            <person name="Wingfield B.D."/>
        </authorList>
    </citation>
    <scope>NUCLEOTIDE SEQUENCE [LARGE SCALE GENOMIC DNA]</scope>
    <source>
        <strain evidence="6 7">CMW 18300</strain>
    </source>
</reference>
<feature type="transmembrane region" description="Helical" evidence="5">
    <location>
        <begin position="247"/>
        <end position="265"/>
    </location>
</feature>
<feature type="transmembrane region" description="Helical" evidence="5">
    <location>
        <begin position="54"/>
        <end position="74"/>
    </location>
</feature>
<feature type="transmembrane region" description="Helical" evidence="5">
    <location>
        <begin position="130"/>
        <end position="147"/>
    </location>
</feature>
<feature type="transmembrane region" description="Helical" evidence="5">
    <location>
        <begin position="86"/>
        <end position="109"/>
    </location>
</feature>
<comment type="subcellular location">
    <subcellularLocation>
        <location evidence="1">Membrane</location>
        <topology evidence="1">Multi-pass membrane protein</topology>
    </subcellularLocation>
</comment>
<organism evidence="6 7">
    <name type="scientific">Diaporthe australafricana</name>
    <dbReference type="NCBI Taxonomy" id="127596"/>
    <lineage>
        <taxon>Eukaryota</taxon>
        <taxon>Fungi</taxon>
        <taxon>Dikarya</taxon>
        <taxon>Ascomycota</taxon>
        <taxon>Pezizomycotina</taxon>
        <taxon>Sordariomycetes</taxon>
        <taxon>Sordariomycetidae</taxon>
        <taxon>Diaporthales</taxon>
        <taxon>Diaporthaceae</taxon>
        <taxon>Diaporthe</taxon>
    </lineage>
</organism>
<gene>
    <name evidence="6" type="ORF">Daus18300_013366</name>
</gene>
<dbReference type="Pfam" id="PF04479">
    <property type="entry name" value="RTA1"/>
    <property type="match status" value="1"/>
</dbReference>
<dbReference type="EMBL" id="JAWRVE010000205">
    <property type="protein sequence ID" value="KAL1849161.1"/>
    <property type="molecule type" value="Genomic_DNA"/>
</dbReference>